<feature type="domain" description="WSC" evidence="9">
    <location>
        <begin position="1177"/>
        <end position="1269"/>
    </location>
</feature>
<evidence type="ECO:0000256" key="8">
    <source>
        <dbReference type="SAM" id="SignalP"/>
    </source>
</evidence>
<dbReference type="SMART" id="SM00321">
    <property type="entry name" value="WSC"/>
    <property type="match status" value="4"/>
</dbReference>
<comment type="caution">
    <text evidence="10">The sequence shown here is derived from an EMBL/GenBank/DDBJ whole genome shotgun (WGS) entry which is preliminary data.</text>
</comment>
<dbReference type="Gene3D" id="2.60.40.10">
    <property type="entry name" value="Immunoglobulins"/>
    <property type="match status" value="1"/>
</dbReference>
<dbReference type="SUPFAM" id="SSF50998">
    <property type="entry name" value="Quinoprotein alcohol dehydrogenase-like"/>
    <property type="match status" value="1"/>
</dbReference>
<evidence type="ECO:0000313" key="10">
    <source>
        <dbReference type="EMBL" id="CAH0048470.1"/>
    </source>
</evidence>
<evidence type="ECO:0000256" key="1">
    <source>
        <dbReference type="ARBA" id="ARBA00004167"/>
    </source>
</evidence>
<evidence type="ECO:0000313" key="11">
    <source>
        <dbReference type="Proteomes" id="UP000775872"/>
    </source>
</evidence>
<dbReference type="InterPro" id="IPR051836">
    <property type="entry name" value="Kremen_rcpt"/>
</dbReference>
<dbReference type="PROSITE" id="PS51212">
    <property type="entry name" value="WSC"/>
    <property type="match status" value="4"/>
</dbReference>
<dbReference type="InterPro" id="IPR013783">
    <property type="entry name" value="Ig-like_fold"/>
</dbReference>
<gene>
    <name evidence="10" type="ORF">CSOL1703_00000416</name>
</gene>
<evidence type="ECO:0000256" key="6">
    <source>
        <dbReference type="ARBA" id="ARBA00023180"/>
    </source>
</evidence>
<feature type="compositionally biased region" description="Low complexity" evidence="7">
    <location>
        <begin position="1276"/>
        <end position="1299"/>
    </location>
</feature>
<reference evidence="10 11" key="2">
    <citation type="submission" date="2021-10" db="EMBL/GenBank/DDBJ databases">
        <authorList>
            <person name="Piombo E."/>
        </authorList>
    </citation>
    <scope>NUCLEOTIDE SEQUENCE [LARGE SCALE GENOMIC DNA]</scope>
</reference>
<feature type="compositionally biased region" description="Low complexity" evidence="7">
    <location>
        <begin position="1306"/>
        <end position="1375"/>
    </location>
</feature>
<feature type="domain" description="WSC" evidence="9">
    <location>
        <begin position="1034"/>
        <end position="1127"/>
    </location>
</feature>
<keyword evidence="3 8" id="KW-0732">Signal</keyword>
<dbReference type="PANTHER" id="PTHR24269">
    <property type="entry name" value="KREMEN PROTEIN"/>
    <property type="match status" value="1"/>
</dbReference>
<evidence type="ECO:0000256" key="2">
    <source>
        <dbReference type="ARBA" id="ARBA00022692"/>
    </source>
</evidence>
<organism evidence="10 11">
    <name type="scientific">Clonostachys solani</name>
    <dbReference type="NCBI Taxonomy" id="160281"/>
    <lineage>
        <taxon>Eukaryota</taxon>
        <taxon>Fungi</taxon>
        <taxon>Dikarya</taxon>
        <taxon>Ascomycota</taxon>
        <taxon>Pezizomycotina</taxon>
        <taxon>Sordariomycetes</taxon>
        <taxon>Hypocreomycetidae</taxon>
        <taxon>Hypocreales</taxon>
        <taxon>Bionectriaceae</taxon>
        <taxon>Clonostachys</taxon>
    </lineage>
</organism>
<feature type="chain" id="PRO_5040235735" description="WSC domain-containing protein" evidence="8">
    <location>
        <begin position="18"/>
        <end position="1498"/>
    </location>
</feature>
<accession>A0A9N9Z3U7</accession>
<feature type="signal peptide" evidence="8">
    <location>
        <begin position="1"/>
        <end position="17"/>
    </location>
</feature>
<dbReference type="InterPro" id="IPR002889">
    <property type="entry name" value="WSC_carb-bd"/>
</dbReference>
<keyword evidence="2" id="KW-0812">Transmembrane</keyword>
<dbReference type="GO" id="GO:0005886">
    <property type="term" value="C:plasma membrane"/>
    <property type="evidence" value="ECO:0007669"/>
    <property type="project" value="TreeGrafter"/>
</dbReference>
<dbReference type="OrthoDB" id="5985073at2759"/>
<dbReference type="Pfam" id="PF01822">
    <property type="entry name" value="WSC"/>
    <property type="match status" value="4"/>
</dbReference>
<keyword evidence="6" id="KW-0325">Glycoprotein</keyword>
<evidence type="ECO:0000256" key="7">
    <source>
        <dbReference type="SAM" id="MobiDB-lite"/>
    </source>
</evidence>
<dbReference type="Proteomes" id="UP000775872">
    <property type="component" value="Unassembled WGS sequence"/>
</dbReference>
<name>A0A9N9Z3U7_9HYPO</name>
<comment type="subcellular location">
    <subcellularLocation>
        <location evidence="1">Membrane</location>
        <topology evidence="1">Single-pass membrane protein</topology>
    </subcellularLocation>
</comment>
<dbReference type="PANTHER" id="PTHR24269:SF16">
    <property type="entry name" value="PROTEIN SLG1"/>
    <property type="match status" value="1"/>
</dbReference>
<dbReference type="EMBL" id="CABFOC020000035">
    <property type="protein sequence ID" value="CAH0048470.1"/>
    <property type="molecule type" value="Genomic_DNA"/>
</dbReference>
<protein>
    <recommendedName>
        <fullName evidence="9">WSC domain-containing protein</fullName>
    </recommendedName>
</protein>
<proteinExistence type="predicted"/>
<evidence type="ECO:0000259" key="9">
    <source>
        <dbReference type="PROSITE" id="PS51212"/>
    </source>
</evidence>
<feature type="region of interest" description="Disordered" evidence="7">
    <location>
        <begin position="1276"/>
        <end position="1378"/>
    </location>
</feature>
<evidence type="ECO:0000256" key="5">
    <source>
        <dbReference type="ARBA" id="ARBA00023136"/>
    </source>
</evidence>
<evidence type="ECO:0000256" key="4">
    <source>
        <dbReference type="ARBA" id="ARBA00022989"/>
    </source>
</evidence>
<keyword evidence="4" id="KW-1133">Transmembrane helix</keyword>
<sequence>MGFAALLVSALVGLANGLASTDTITWGGDNTRAGYQTNHNMDPAVVRSSEWGQLFKTNLPGNYKGYQEVVYSQPLVYTPSGGDTQYVYVTTTQNNVYKLDSKTGEIIASRNLKIPFLTADLDGCVDINPTVGATGTGVIDPDDGTYYVIVKTYENQQSQEPQGRPAGRYFIHAIDVNDLSDRPNFPINLEGIVSRNSQVRTFNGGILLQRPGLLHTGGFFYAGFGSHCVQYDFSGWIIGWDKSGNIVEKWVTQGPDVPETTRGAGIWMSGGGLASDDAGSIWFGTGNGYASQLSTIPVNGFDPPTAMEEAAVRMTQNADGTLSIVNFFMPWEKQALDGADKDLGTSPLQLLPSEFSCGDVRRMGVITGKSGKTYWLNMDDLGGYRNGQGATMDDVIQMYQNENSVYAGAGVYPLEGGYIYVNVIQYPTHVFKFSCSGGVPSFTKVADSPNVNAYTLGVSHGTVTTLDGKEGTGLLWNCDVQDGNLRIYDAVPVDGKLNLIKSFDVTGSTKFTRAVFGDGRLYMGTTMGTFYGFGSPTTSPLVCTTDLDFGPIDISSESSERDITCTALIDVTVSNIALQDGTHFKLTNVPTVPLQVAANSKFTAKAKFAPSRVGVLSDNIAVDTTNSQDGYSKNTLIRVSGTGESAGPLLSISPETVTFNGVITGNDPNGVTETALVSNEGRSLLTVTSVQYGESSNGTLQTWNGQGNIVFGKFTIQDIPTTIAADSSKTVTVLFDSSTDGTFHGYVKFITDGGEDSFNIEASAGPAPIAVIEFQTPDGTGWVKYDANTHFTFGQVYQNTALSLKLRVTNGAAQGGVQMSLTVSKPPFGINSIVQANNQVDLAEGTTLAPGESATAVLTCAVPKSQINVDSYNGTAPWTMNINDPNLSKQTMHFDCDAVAQQAPPLLANGQGKFRYVGCYKENNPGRQLSTQLYGDDTNEGFKCINACENGDYIFCGTQYHRECWAGNTVPNLKVDDKNCNFDCSGDLNQICGGNGVDGAGIFISLFGDSLRWDDNSTEPLPPGGPYINPGVLGYGSLGCWTEPASGDRALSQQVAITEATVAKCVALCADREYLYAGLEYGSECWCGDALSSASLSAPDADCGMTCSGNSTEYCGGGSRLNLYKYGASFNGTNPDNSTTTATPTSVSTIPSSAIITTTTATATTPAQPTIKSRVGEWVFEACWNELADGRVLSSRTEATDDMTLEKCANFCSGMTYFGIEYGRECYCDDSLREGSTQADDPSTCSLTCAGDESIYCGGSMRLQLYKYGVSAGSSASSTPVATPTSGVSSTTPASASGSKAGDVDSSPSSASSSIPGSSSGSSSSSIPSSTSTPIPSSSSTAGLSSEPESVSTTPSKSSSTSSTTTPTSASSTPTGPIVYPGNQNFTYYSCVEEPSAGRLMDDQIYNNGDNMTIKSCLERCWEYDWAGVEYGRECWCGDKLNLEGETDATPGKNVTDSECSFLCPGDDMAYCGAASRLSLYIKKELAKKLWEESQEST</sequence>
<keyword evidence="11" id="KW-1185">Reference proteome</keyword>
<evidence type="ECO:0000256" key="3">
    <source>
        <dbReference type="ARBA" id="ARBA00022729"/>
    </source>
</evidence>
<dbReference type="InterPro" id="IPR011047">
    <property type="entry name" value="Quinoprotein_ADH-like_sf"/>
</dbReference>
<feature type="domain" description="WSC" evidence="9">
    <location>
        <begin position="913"/>
        <end position="1006"/>
    </location>
</feature>
<feature type="domain" description="WSC" evidence="9">
    <location>
        <begin position="1385"/>
        <end position="1484"/>
    </location>
</feature>
<reference evidence="11" key="1">
    <citation type="submission" date="2019-06" db="EMBL/GenBank/DDBJ databases">
        <authorList>
            <person name="Broberg M."/>
        </authorList>
    </citation>
    <scope>NUCLEOTIDE SEQUENCE [LARGE SCALE GENOMIC DNA]</scope>
</reference>
<keyword evidence="5" id="KW-0472">Membrane</keyword>